<keyword evidence="3" id="KW-0274">FAD</keyword>
<evidence type="ECO:0000256" key="1">
    <source>
        <dbReference type="ARBA" id="ARBA00001974"/>
    </source>
</evidence>
<dbReference type="InterPro" id="IPR050641">
    <property type="entry name" value="RIFMO-like"/>
</dbReference>
<dbReference type="Gene3D" id="3.30.70.2450">
    <property type="match status" value="1"/>
</dbReference>
<dbReference type="Proteomes" id="UP000224130">
    <property type="component" value="Unassembled WGS sequence"/>
</dbReference>
<protein>
    <submittedName>
        <fullName evidence="6">2-polyprenyl-6-methoxyphenol hydroxylase-like FAD-dependent oxidoreductase</fullName>
    </submittedName>
</protein>
<comment type="caution">
    <text evidence="6">The sequence shown here is derived from an EMBL/GenBank/DDBJ whole genome shotgun (WGS) entry which is preliminary data.</text>
</comment>
<dbReference type="Gene3D" id="3.50.50.60">
    <property type="entry name" value="FAD/NAD(P)-binding domain"/>
    <property type="match status" value="1"/>
</dbReference>
<dbReference type="Gene3D" id="3.40.30.120">
    <property type="match status" value="1"/>
</dbReference>
<dbReference type="EMBL" id="PDJJ01000001">
    <property type="protein sequence ID" value="PFG43282.1"/>
    <property type="molecule type" value="Genomic_DNA"/>
</dbReference>
<name>A0A2A9EY94_9MICO</name>
<comment type="cofactor">
    <cofactor evidence="1">
        <name>FAD</name>
        <dbReference type="ChEBI" id="CHEBI:57692"/>
    </cofactor>
</comment>
<feature type="domain" description="FAD-binding" evidence="5">
    <location>
        <begin position="10"/>
        <end position="340"/>
    </location>
</feature>
<dbReference type="GO" id="GO:0016709">
    <property type="term" value="F:oxidoreductase activity, acting on paired donors, with incorporation or reduction of molecular oxygen, NAD(P)H as one donor, and incorporation of one atom of oxygen"/>
    <property type="evidence" value="ECO:0007669"/>
    <property type="project" value="UniProtKB-ARBA"/>
</dbReference>
<dbReference type="GO" id="GO:0071949">
    <property type="term" value="F:FAD binding"/>
    <property type="evidence" value="ECO:0007669"/>
    <property type="project" value="InterPro"/>
</dbReference>
<evidence type="ECO:0000256" key="2">
    <source>
        <dbReference type="ARBA" id="ARBA00022630"/>
    </source>
</evidence>
<dbReference type="PANTHER" id="PTHR43004:SF19">
    <property type="entry name" value="BINDING MONOOXYGENASE, PUTATIVE (JCVI)-RELATED"/>
    <property type="match status" value="1"/>
</dbReference>
<dbReference type="SUPFAM" id="SSF51905">
    <property type="entry name" value="FAD/NAD(P)-binding domain"/>
    <property type="match status" value="1"/>
</dbReference>
<dbReference type="PRINTS" id="PR00420">
    <property type="entry name" value="RNGMNOXGNASE"/>
</dbReference>
<evidence type="ECO:0000313" key="7">
    <source>
        <dbReference type="Proteomes" id="UP000224130"/>
    </source>
</evidence>
<keyword evidence="7" id="KW-1185">Reference proteome</keyword>
<dbReference type="AlphaFoldDB" id="A0A2A9EY94"/>
<dbReference type="OrthoDB" id="4246007at2"/>
<evidence type="ECO:0000256" key="3">
    <source>
        <dbReference type="ARBA" id="ARBA00022827"/>
    </source>
</evidence>
<sequence>MSRPADAPPDTDVLVVGAGPTGLLLAGDLAGAGVRVTVLEKRPAGLSNLTRAFAVHARTLEVLDARGLADELVPTGTPVRAVRVFEGAEVPLDALPSRFPLVLVTPQYEVERLLRRRALDAGARLLHDHRVTGLAQDEGGVRVDVTGPDGARSLAGAWLVGTDGVRSTVRDALGVPFPGRTVIRAMILADVRLDRPPPDVLTVASRDGDLGFLAPFGDGWYRFIGWRGERDLDDPVTLDEVRDVARATLGDDHGMHDLRYGDRFAADERQVRDYRSGRVLLAGDAAHAHSPAGGMGMNTGLQDAANLSWRLAATLRGADAAVLDGYQAERHPVGAAVVRASGGILRLATLGGRRGRVARGAVATALAHVPPMRRRGALLVSGIGISYRAPTGAHPQVGQRVPDLALVPGPHGERLAEALRAGRFVLVVPRRDEHDGVTAPPARAPLTPGETDAADRVTVRRSDDRRSVLLVRPDGHLAWTDASGRER</sequence>
<dbReference type="Pfam" id="PF01494">
    <property type="entry name" value="FAD_binding_3"/>
    <property type="match status" value="1"/>
</dbReference>
<proteinExistence type="predicted"/>
<dbReference type="PANTHER" id="PTHR43004">
    <property type="entry name" value="TRK SYSTEM POTASSIUM UPTAKE PROTEIN"/>
    <property type="match status" value="1"/>
</dbReference>
<evidence type="ECO:0000256" key="4">
    <source>
        <dbReference type="SAM" id="MobiDB-lite"/>
    </source>
</evidence>
<keyword evidence="2" id="KW-0285">Flavoprotein</keyword>
<evidence type="ECO:0000313" key="6">
    <source>
        <dbReference type="EMBL" id="PFG43282.1"/>
    </source>
</evidence>
<dbReference type="InterPro" id="IPR036188">
    <property type="entry name" value="FAD/NAD-bd_sf"/>
</dbReference>
<gene>
    <name evidence="6" type="ORF">ATJ88_1967</name>
</gene>
<reference evidence="6 7" key="1">
    <citation type="submission" date="2017-10" db="EMBL/GenBank/DDBJ databases">
        <title>Sequencing the genomes of 1000 actinobacteria strains.</title>
        <authorList>
            <person name="Klenk H.-P."/>
        </authorList>
    </citation>
    <scope>NUCLEOTIDE SEQUENCE [LARGE SCALE GENOMIC DNA]</scope>
    <source>
        <strain evidence="6 7">DSM 21863</strain>
    </source>
</reference>
<dbReference type="Pfam" id="PF21274">
    <property type="entry name" value="Rng_hyd_C"/>
    <property type="match status" value="1"/>
</dbReference>
<evidence type="ECO:0000259" key="5">
    <source>
        <dbReference type="Pfam" id="PF01494"/>
    </source>
</evidence>
<dbReference type="InterPro" id="IPR002938">
    <property type="entry name" value="FAD-bd"/>
</dbReference>
<organism evidence="6 7">
    <name type="scientific">Isoptericola jiangsuensis</name>
    <dbReference type="NCBI Taxonomy" id="548579"/>
    <lineage>
        <taxon>Bacteria</taxon>
        <taxon>Bacillati</taxon>
        <taxon>Actinomycetota</taxon>
        <taxon>Actinomycetes</taxon>
        <taxon>Micrococcales</taxon>
        <taxon>Promicromonosporaceae</taxon>
        <taxon>Isoptericola</taxon>
    </lineage>
</organism>
<feature type="region of interest" description="Disordered" evidence="4">
    <location>
        <begin position="433"/>
        <end position="461"/>
    </location>
</feature>
<accession>A0A2A9EY94</accession>